<name>A0A8X6UKI0_NEPPI</name>
<dbReference type="Proteomes" id="UP000887013">
    <property type="component" value="Unassembled WGS sequence"/>
</dbReference>
<accession>A0A8X6UKI0</accession>
<reference evidence="1" key="1">
    <citation type="submission" date="2020-08" db="EMBL/GenBank/DDBJ databases">
        <title>Multicomponent nature underlies the extraordinary mechanical properties of spider dragline silk.</title>
        <authorList>
            <person name="Kono N."/>
            <person name="Nakamura H."/>
            <person name="Mori M."/>
            <person name="Yoshida Y."/>
            <person name="Ohtoshi R."/>
            <person name="Malay A.D."/>
            <person name="Moran D.A.P."/>
            <person name="Tomita M."/>
            <person name="Numata K."/>
            <person name="Arakawa K."/>
        </authorList>
    </citation>
    <scope>NUCLEOTIDE SEQUENCE</scope>
</reference>
<dbReference type="AlphaFoldDB" id="A0A8X6UKI0"/>
<evidence type="ECO:0000313" key="2">
    <source>
        <dbReference type="Proteomes" id="UP000887013"/>
    </source>
</evidence>
<evidence type="ECO:0000313" key="1">
    <source>
        <dbReference type="EMBL" id="GFU23907.1"/>
    </source>
</evidence>
<proteinExistence type="predicted"/>
<dbReference type="EMBL" id="BMAW01081333">
    <property type="protein sequence ID" value="GFU23907.1"/>
    <property type="molecule type" value="Genomic_DNA"/>
</dbReference>
<sequence>MDKNRIGTIRLGHNGCPDAYEVYQCPSVEMVWNQTGEGREPYCALSDKTNGCKKDAMKYMMHTLLRWKSKQ</sequence>
<keyword evidence="2" id="KW-1185">Reference proteome</keyword>
<gene>
    <name evidence="1" type="ORF">NPIL_256231</name>
</gene>
<organism evidence="1 2">
    <name type="scientific">Nephila pilipes</name>
    <name type="common">Giant wood spider</name>
    <name type="synonym">Nephila maculata</name>
    <dbReference type="NCBI Taxonomy" id="299642"/>
    <lineage>
        <taxon>Eukaryota</taxon>
        <taxon>Metazoa</taxon>
        <taxon>Ecdysozoa</taxon>
        <taxon>Arthropoda</taxon>
        <taxon>Chelicerata</taxon>
        <taxon>Arachnida</taxon>
        <taxon>Araneae</taxon>
        <taxon>Araneomorphae</taxon>
        <taxon>Entelegynae</taxon>
        <taxon>Araneoidea</taxon>
        <taxon>Nephilidae</taxon>
        <taxon>Nephila</taxon>
    </lineage>
</organism>
<comment type="caution">
    <text evidence="1">The sequence shown here is derived from an EMBL/GenBank/DDBJ whole genome shotgun (WGS) entry which is preliminary data.</text>
</comment>
<protein>
    <submittedName>
        <fullName evidence="1">Uncharacterized protein</fullName>
    </submittedName>
</protein>